<protein>
    <submittedName>
        <fullName evidence="1">Uncharacterized protein</fullName>
    </submittedName>
</protein>
<organism evidence="1 2">
    <name type="scientific">Teichococcus vastitatis</name>
    <dbReference type="NCBI Taxonomy" id="2307076"/>
    <lineage>
        <taxon>Bacteria</taxon>
        <taxon>Pseudomonadati</taxon>
        <taxon>Pseudomonadota</taxon>
        <taxon>Alphaproteobacteria</taxon>
        <taxon>Acetobacterales</taxon>
        <taxon>Roseomonadaceae</taxon>
        <taxon>Roseomonas</taxon>
    </lineage>
</organism>
<keyword evidence="2" id="KW-1185">Reference proteome</keyword>
<proteinExistence type="predicted"/>
<name>A0ABS9WCT6_9PROT</name>
<dbReference type="RefSeq" id="WP_241794130.1">
    <property type="nucleotide sequence ID" value="NZ_JALBUU010000125.1"/>
</dbReference>
<reference evidence="1 2" key="1">
    <citation type="submission" date="2022-03" db="EMBL/GenBank/DDBJ databases">
        <title>Complete genome analysis of Roseomonas KG 17.1 : a prolific producer of plant growth promoters.</title>
        <authorList>
            <person name="Saadouli I."/>
            <person name="Najjari A."/>
            <person name="Mosbah A."/>
            <person name="Ouzari H.I."/>
        </authorList>
    </citation>
    <scope>NUCLEOTIDE SEQUENCE [LARGE SCALE GENOMIC DNA]</scope>
    <source>
        <strain evidence="1 2">KG17-1</strain>
    </source>
</reference>
<evidence type="ECO:0000313" key="1">
    <source>
        <dbReference type="EMBL" id="MCI0757107.1"/>
    </source>
</evidence>
<comment type="caution">
    <text evidence="1">The sequence shown here is derived from an EMBL/GenBank/DDBJ whole genome shotgun (WGS) entry which is preliminary data.</text>
</comment>
<dbReference type="Proteomes" id="UP001201985">
    <property type="component" value="Unassembled WGS sequence"/>
</dbReference>
<gene>
    <name evidence="1" type="ORF">MON41_26090</name>
</gene>
<evidence type="ECO:0000313" key="2">
    <source>
        <dbReference type="Proteomes" id="UP001201985"/>
    </source>
</evidence>
<sequence length="46" mass="4661">MLVPSVWSAVRLATVPGGLLDEVPLTPVAAVLRGWPVASSTSMSAA</sequence>
<dbReference type="EMBL" id="JALBUU010000125">
    <property type="protein sequence ID" value="MCI0757107.1"/>
    <property type="molecule type" value="Genomic_DNA"/>
</dbReference>
<accession>A0ABS9WCT6</accession>